<dbReference type="Proteomes" id="UP000050556">
    <property type="component" value="Unassembled WGS sequence"/>
</dbReference>
<proteinExistence type="predicted"/>
<sequence length="61" mass="7341">MKNRKAKIIVLRALRNCYPRQWLNVSNRRMVLFSLGGVTREGHQFKNSSAQNRWKNHVRFQ</sequence>
<evidence type="ECO:0000313" key="2">
    <source>
        <dbReference type="Proteomes" id="UP000050556"/>
    </source>
</evidence>
<dbReference type="RefSeq" id="WP_016063438.1">
    <property type="nucleotide sequence ID" value="NZ_BFMJ01000130.1"/>
</dbReference>
<gene>
    <name evidence="1" type="ORF">ACU57_01050</name>
</gene>
<accession>A0A0P7MTE6</accession>
<evidence type="ECO:0000313" key="1">
    <source>
        <dbReference type="EMBL" id="KPO19710.1"/>
    </source>
</evidence>
<comment type="caution">
    <text evidence="1">The sequence shown here is derived from an EMBL/GenBank/DDBJ whole genome shotgun (WGS) entry which is preliminary data.</text>
</comment>
<name>A0A0P7MTE6_ECOLX</name>
<organism evidence="1 2">
    <name type="scientific">Escherichia coli</name>
    <dbReference type="NCBI Taxonomy" id="562"/>
    <lineage>
        <taxon>Bacteria</taxon>
        <taxon>Pseudomonadati</taxon>
        <taxon>Pseudomonadota</taxon>
        <taxon>Gammaproteobacteria</taxon>
        <taxon>Enterobacterales</taxon>
        <taxon>Enterobacteriaceae</taxon>
        <taxon>Escherichia</taxon>
    </lineage>
</organism>
<reference evidence="1 2" key="1">
    <citation type="journal article" date="2015" name="Front. Microbiol.">
        <title>Genetic determinants of heat resistance in Escherichia coli.</title>
        <authorList>
            <person name="Mercer R.G."/>
            <person name="Zheng J."/>
            <person name="Garcia-Hernandez R."/>
            <person name="Ruan L."/>
            <person name="Ganzle M.G."/>
            <person name="McMullen L.M."/>
        </authorList>
    </citation>
    <scope>NUCLEOTIDE SEQUENCE [LARGE SCALE GENOMIC DNA]</scope>
    <source>
        <strain evidence="1 2">AW1.3</strain>
    </source>
</reference>
<dbReference type="PATRIC" id="fig|562.7813.peg.1999"/>
<dbReference type="AlphaFoldDB" id="A0A0P7MTE6"/>
<dbReference type="EMBL" id="LDYI01000015">
    <property type="protein sequence ID" value="KPO19710.1"/>
    <property type="molecule type" value="Genomic_DNA"/>
</dbReference>
<protein>
    <submittedName>
        <fullName evidence="1">Uncharacterized protein</fullName>
    </submittedName>
</protein>